<keyword evidence="4" id="KW-0804">Transcription</keyword>
<comment type="caution">
    <text evidence="6">The sequence shown here is derived from an EMBL/GenBank/DDBJ whole genome shotgun (WGS) entry which is preliminary data.</text>
</comment>
<dbReference type="NCBIfam" id="TIGR02424">
    <property type="entry name" value="TF_pcaQ"/>
    <property type="match status" value="1"/>
</dbReference>
<evidence type="ECO:0000256" key="1">
    <source>
        <dbReference type="ARBA" id="ARBA00009437"/>
    </source>
</evidence>
<dbReference type="InterPro" id="IPR000847">
    <property type="entry name" value="LysR_HTH_N"/>
</dbReference>
<keyword evidence="7" id="KW-1185">Reference proteome</keyword>
<accession>A0A431TU15</accession>
<evidence type="ECO:0000256" key="3">
    <source>
        <dbReference type="ARBA" id="ARBA00023125"/>
    </source>
</evidence>
<dbReference type="InterPro" id="IPR050950">
    <property type="entry name" value="HTH-type_LysR_regulators"/>
</dbReference>
<dbReference type="PROSITE" id="PS50931">
    <property type="entry name" value="HTH_LYSR"/>
    <property type="match status" value="1"/>
</dbReference>
<dbReference type="PANTHER" id="PTHR30419">
    <property type="entry name" value="HTH-TYPE TRANSCRIPTIONAL REGULATOR YBHD"/>
    <property type="match status" value="1"/>
</dbReference>
<dbReference type="SUPFAM" id="SSF46785">
    <property type="entry name" value="Winged helix' DNA-binding domain"/>
    <property type="match status" value="1"/>
</dbReference>
<comment type="similarity">
    <text evidence="1">Belongs to the LysR transcriptional regulatory family.</text>
</comment>
<protein>
    <submittedName>
        <fullName evidence="6">Pca operon transcription factor PcaQ</fullName>
    </submittedName>
</protein>
<evidence type="ECO:0000259" key="5">
    <source>
        <dbReference type="PROSITE" id="PS50931"/>
    </source>
</evidence>
<keyword evidence="3" id="KW-0238">DNA-binding</keyword>
<dbReference type="InterPro" id="IPR036390">
    <property type="entry name" value="WH_DNA-bd_sf"/>
</dbReference>
<evidence type="ECO:0000313" key="6">
    <source>
        <dbReference type="EMBL" id="RTQ37538.1"/>
    </source>
</evidence>
<evidence type="ECO:0000313" key="7">
    <source>
        <dbReference type="Proteomes" id="UP000267418"/>
    </source>
</evidence>
<dbReference type="Pfam" id="PF03466">
    <property type="entry name" value="LysR_substrate"/>
    <property type="match status" value="1"/>
</dbReference>
<dbReference type="Gene3D" id="1.10.10.10">
    <property type="entry name" value="Winged helix-like DNA-binding domain superfamily/Winged helix DNA-binding domain"/>
    <property type="match status" value="1"/>
</dbReference>
<proteinExistence type="inferred from homology"/>
<sequence length="318" mass="34035">MNFARLKMRHLQCLVMVAQERNLVRAAKALSLTQPAVSKTVAELEEIVGRQLLLRRRRGVELTPAAEVLVRHAVSALRGLREGLGLAMDQPEADQLRVAVGALPNMVANLLPEVVVSLHASHPALRVRVVSGTNAQLMTQLRQGEIDLVLGRLAQASAMADLAFEQLYSEPLLLVARPGHPLAARRKPPLDALAGHPLVLPVSGTLIRHTADAFLIAQGMALPGRLVEATDTSFVLGLLQRSDAVWFAPQGAVEGLIARGELKRLAIDTTSTEGPVGLTVRRSDAPGEGARLLIEAIREVVATRKSPVAPKASGVLNK</sequence>
<dbReference type="InterPro" id="IPR036388">
    <property type="entry name" value="WH-like_DNA-bd_sf"/>
</dbReference>
<dbReference type="Gene3D" id="3.40.190.10">
    <property type="entry name" value="Periplasmic binding protein-like II"/>
    <property type="match status" value="2"/>
</dbReference>
<dbReference type="InterPro" id="IPR012787">
    <property type="entry name" value="TF_PcaQ"/>
</dbReference>
<dbReference type="SUPFAM" id="SSF53850">
    <property type="entry name" value="Periplasmic binding protein-like II"/>
    <property type="match status" value="1"/>
</dbReference>
<dbReference type="RefSeq" id="WP_126469199.1">
    <property type="nucleotide sequence ID" value="NZ_RXOE01000001.1"/>
</dbReference>
<evidence type="ECO:0000256" key="2">
    <source>
        <dbReference type="ARBA" id="ARBA00023015"/>
    </source>
</evidence>
<dbReference type="PANTHER" id="PTHR30419:SF8">
    <property type="entry name" value="NITROGEN ASSIMILATION TRANSCRIPTIONAL ACTIVATOR-RELATED"/>
    <property type="match status" value="1"/>
</dbReference>
<gene>
    <name evidence="6" type="primary">pcaQ</name>
    <name evidence="6" type="ORF">EJP69_07385</name>
</gene>
<dbReference type="OrthoDB" id="5914299at2"/>
<dbReference type="EMBL" id="RXOE01000001">
    <property type="protein sequence ID" value="RTQ37538.1"/>
    <property type="molecule type" value="Genomic_DNA"/>
</dbReference>
<organism evidence="6 7">
    <name type="scientific">Variovorax gossypii</name>
    <dbReference type="NCBI Taxonomy" id="1679495"/>
    <lineage>
        <taxon>Bacteria</taxon>
        <taxon>Pseudomonadati</taxon>
        <taxon>Pseudomonadota</taxon>
        <taxon>Betaproteobacteria</taxon>
        <taxon>Burkholderiales</taxon>
        <taxon>Comamonadaceae</taxon>
        <taxon>Variovorax</taxon>
    </lineage>
</organism>
<keyword evidence="2" id="KW-0805">Transcription regulation</keyword>
<dbReference type="InterPro" id="IPR005119">
    <property type="entry name" value="LysR_subst-bd"/>
</dbReference>
<dbReference type="GO" id="GO:0003677">
    <property type="term" value="F:DNA binding"/>
    <property type="evidence" value="ECO:0007669"/>
    <property type="project" value="UniProtKB-KW"/>
</dbReference>
<dbReference type="PRINTS" id="PR00039">
    <property type="entry name" value="HTHLYSR"/>
</dbReference>
<evidence type="ECO:0000256" key="4">
    <source>
        <dbReference type="ARBA" id="ARBA00023163"/>
    </source>
</evidence>
<dbReference type="GO" id="GO:0005829">
    <property type="term" value="C:cytosol"/>
    <property type="evidence" value="ECO:0007669"/>
    <property type="project" value="TreeGrafter"/>
</dbReference>
<feature type="domain" description="HTH lysR-type" evidence="5">
    <location>
        <begin position="6"/>
        <end position="63"/>
    </location>
</feature>
<reference evidence="6 7" key="1">
    <citation type="submission" date="2018-12" db="EMBL/GenBank/DDBJ databases">
        <title>The genome of Variovorax gossypii DSM 100435.</title>
        <authorList>
            <person name="Gao J."/>
            <person name="Sun J."/>
        </authorList>
    </citation>
    <scope>NUCLEOTIDE SEQUENCE [LARGE SCALE GENOMIC DNA]</scope>
    <source>
        <strain evidence="6 7">DSM 100435</strain>
    </source>
</reference>
<dbReference type="GO" id="GO:0019619">
    <property type="term" value="P:3,4-dihydroxybenzoate catabolic process"/>
    <property type="evidence" value="ECO:0007669"/>
    <property type="project" value="InterPro"/>
</dbReference>
<dbReference type="Pfam" id="PF00126">
    <property type="entry name" value="HTH_1"/>
    <property type="match status" value="1"/>
</dbReference>
<name>A0A431TU15_9BURK</name>
<dbReference type="AlphaFoldDB" id="A0A431TU15"/>
<dbReference type="GO" id="GO:0003700">
    <property type="term" value="F:DNA-binding transcription factor activity"/>
    <property type="evidence" value="ECO:0007669"/>
    <property type="project" value="InterPro"/>
</dbReference>
<dbReference type="GO" id="GO:0045893">
    <property type="term" value="P:positive regulation of DNA-templated transcription"/>
    <property type="evidence" value="ECO:0007669"/>
    <property type="project" value="InterPro"/>
</dbReference>
<dbReference type="Proteomes" id="UP000267418">
    <property type="component" value="Unassembled WGS sequence"/>
</dbReference>